<evidence type="ECO:0000313" key="2">
    <source>
        <dbReference type="Proteomes" id="UP001202289"/>
    </source>
</evidence>
<dbReference type="Proteomes" id="UP001202289">
    <property type="component" value="Unassembled WGS sequence"/>
</dbReference>
<comment type="caution">
    <text evidence="1">The sequence shown here is derived from an EMBL/GenBank/DDBJ whole genome shotgun (WGS) entry which is preliminary data.</text>
</comment>
<dbReference type="EMBL" id="JAMBOP010000014">
    <property type="protein sequence ID" value="MCM3736680.1"/>
    <property type="molecule type" value="Genomic_DNA"/>
</dbReference>
<keyword evidence="2" id="KW-1185">Reference proteome</keyword>
<accession>A0ACC6A7X4</accession>
<gene>
    <name evidence="1" type="ORF">M3215_12830</name>
</gene>
<organism evidence="1 2">
    <name type="scientific">Bacillus cytotoxicus</name>
    <dbReference type="NCBI Taxonomy" id="580165"/>
    <lineage>
        <taxon>Bacteria</taxon>
        <taxon>Bacillati</taxon>
        <taxon>Bacillota</taxon>
        <taxon>Bacilli</taxon>
        <taxon>Bacillales</taxon>
        <taxon>Bacillaceae</taxon>
        <taxon>Bacillus</taxon>
        <taxon>Bacillus cereus group</taxon>
    </lineage>
</organism>
<proteinExistence type="predicted"/>
<protein>
    <submittedName>
        <fullName evidence="1">YpjP family protein</fullName>
    </submittedName>
</protein>
<reference evidence="1" key="1">
    <citation type="submission" date="2022-05" db="EMBL/GenBank/DDBJ databases">
        <title>Comparative Genomics of Spacecraft Associated Microbes.</title>
        <authorList>
            <person name="Tran M.T."/>
            <person name="Wright A."/>
            <person name="Seuylemezian A."/>
            <person name="Eisen J."/>
            <person name="Coil D."/>
        </authorList>
    </citation>
    <scope>NUCLEOTIDE SEQUENCE</scope>
    <source>
        <strain evidence="1">FAIRING 10M-2.2</strain>
    </source>
</reference>
<name>A0ACC6A7X4_9BACI</name>
<evidence type="ECO:0000313" key="1">
    <source>
        <dbReference type="EMBL" id="MCM3736680.1"/>
    </source>
</evidence>
<sequence>MPKWMKKTLVTLITVFTFGLVTPPSVLLDSAKADKPTKQQNLEQPSYTLDENLNDISSEAFLSYAMQEAERQSMEKFGSKIGPVIEDEFKDIILPKIEEAIADLAHNTPEDLLQSLAISQRPAGGKNEKIFHVYNTKTGDDILRFHVRRDHPPQDGYYFNFHYHRYDDNFTGHHELGNIYWNTNTPPQWLS</sequence>